<dbReference type="SUPFAM" id="SSF117892">
    <property type="entry name" value="Band 7/SPFH domain"/>
    <property type="match status" value="1"/>
</dbReference>
<feature type="coiled-coil region" evidence="1">
    <location>
        <begin position="207"/>
        <end position="243"/>
    </location>
</feature>
<feature type="domain" description="Band 7" evidence="3">
    <location>
        <begin position="51"/>
        <end position="232"/>
    </location>
</feature>
<evidence type="ECO:0000313" key="4">
    <source>
        <dbReference type="EMBL" id="ASR76560.1"/>
    </source>
</evidence>
<gene>
    <name evidence="4" type="ORF">SEA_SUSHI23_152</name>
</gene>
<dbReference type="Pfam" id="PF01145">
    <property type="entry name" value="Band_7"/>
    <property type="match status" value="1"/>
</dbReference>
<evidence type="ECO:0000259" key="3">
    <source>
        <dbReference type="Pfam" id="PF01145"/>
    </source>
</evidence>
<keyword evidence="2" id="KW-0472">Membrane</keyword>
<organism evidence="4 5">
    <name type="scientific">Streptomyces phage Sushi23</name>
    <dbReference type="NCBI Taxonomy" id="2015806"/>
    <lineage>
        <taxon>Viruses</taxon>
        <taxon>Duplodnaviria</taxon>
        <taxon>Heunggongvirae</taxon>
        <taxon>Uroviricota</taxon>
        <taxon>Caudoviricetes</taxon>
        <taxon>Stanwilliamsviridae</taxon>
        <taxon>Boydwoodruffvirinae</taxon>
        <taxon>Samistivirus</taxon>
        <taxon>Samistivirus peebs</taxon>
    </lineage>
</organism>
<feature type="transmembrane region" description="Helical" evidence="2">
    <location>
        <begin position="29"/>
        <end position="49"/>
    </location>
</feature>
<keyword evidence="2" id="KW-1133">Transmembrane helix</keyword>
<evidence type="ECO:0000256" key="2">
    <source>
        <dbReference type="SAM" id="Phobius"/>
    </source>
</evidence>
<dbReference type="Gene3D" id="3.30.479.30">
    <property type="entry name" value="Band 7 domain"/>
    <property type="match status" value="1"/>
</dbReference>
<dbReference type="InterPro" id="IPR036013">
    <property type="entry name" value="Band_7/SPFH_dom_sf"/>
</dbReference>
<dbReference type="Proteomes" id="UP000225758">
    <property type="component" value="Segment"/>
</dbReference>
<dbReference type="PANTHER" id="PTHR42911:SF2">
    <property type="entry name" value="PROHIBITIN FAMILY PROTEIN"/>
    <property type="match status" value="1"/>
</dbReference>
<evidence type="ECO:0000313" key="5">
    <source>
        <dbReference type="Proteomes" id="UP000225758"/>
    </source>
</evidence>
<dbReference type="PANTHER" id="PTHR42911">
    <property type="entry name" value="MODULATOR OF FTSH PROTEASE HFLC"/>
    <property type="match status" value="1"/>
</dbReference>
<name>A0A222YWZ8_9CAUD</name>
<dbReference type="InterPro" id="IPR001107">
    <property type="entry name" value="Band_7"/>
</dbReference>
<evidence type="ECO:0000256" key="1">
    <source>
        <dbReference type="SAM" id="Coils"/>
    </source>
</evidence>
<keyword evidence="1" id="KW-0175">Coiled coil</keyword>
<protein>
    <submittedName>
        <fullName evidence="4">Band-7-like membrane protein</fullName>
    </submittedName>
</protein>
<reference evidence="4 5" key="1">
    <citation type="submission" date="2017-06" db="EMBL/GenBank/DDBJ databases">
        <authorList>
            <person name="Mageeney C.M."/>
            <person name="Olugbade I.D."/>
            <person name="Kenna M.A."/>
            <person name="Ware V.C."/>
            <person name="Garlena R.A."/>
            <person name="Russell D.A."/>
            <person name="Pope W.H."/>
            <person name="Jacobs-Sera D."/>
            <person name="Hendrix R.W."/>
            <person name="Hatfull G.F."/>
        </authorList>
    </citation>
    <scope>NUCLEOTIDE SEQUENCE [LARGE SCALE GENOMIC DNA]</scope>
</reference>
<keyword evidence="2" id="KW-0812">Transmembrane</keyword>
<dbReference type="EMBL" id="MF358542">
    <property type="protein sequence ID" value="ASR76560.1"/>
    <property type="molecule type" value="Genomic_DNA"/>
</dbReference>
<accession>A0A222YWZ8</accession>
<sequence length="289" mass="31549">MVYIGFAVLLLLVTVIAVAVGVVTKNSVSYLVAVGAFVVLLIVTGFNSVTSVGARNVGIQTAFGRYQGNLDNGLQIIAPWSEHEDFSTQVQFLDLDGDKWEDGAPVTFEGGGRGAIFATPRWRINEDSAGDLWKKYKNFDNVRDQLVLSSAKDSFRAVVKDYTPNEALTMTREIASKVKADLATNLADDGILIDSVSIRDVKLDDRSQASLDKIVQANNDIERAKAEQQRAKIDSETAKLREKTGSLKPEALQRYCLDVVNNWDVKKNGSLPAGFNCNGGNVPFTVTNK</sequence>
<proteinExistence type="predicted"/>